<dbReference type="VEuPathDB" id="FungiDB:FUN_008299"/>
<evidence type="ECO:0000256" key="2">
    <source>
        <dbReference type="SAM" id="MobiDB-lite"/>
    </source>
</evidence>
<dbReference type="PROSITE" id="PS50118">
    <property type="entry name" value="HMG_BOX_2"/>
    <property type="match status" value="1"/>
</dbReference>
<feature type="region of interest" description="Disordered" evidence="2">
    <location>
        <begin position="146"/>
        <end position="167"/>
    </location>
</feature>
<gene>
    <name evidence="4" type="primary">HMG226</name>
</gene>
<protein>
    <submittedName>
        <fullName evidence="4">MATA-HMG</fullName>
    </submittedName>
</protein>
<evidence type="ECO:0000259" key="3">
    <source>
        <dbReference type="PROSITE" id="PS50118"/>
    </source>
</evidence>
<dbReference type="Gene3D" id="1.10.30.10">
    <property type="entry name" value="High mobility group box domain"/>
    <property type="match status" value="1"/>
</dbReference>
<dbReference type="InterPro" id="IPR036910">
    <property type="entry name" value="HMG_box_dom_sf"/>
</dbReference>
<feature type="DNA-binding region" description="HMG box" evidence="1">
    <location>
        <begin position="44"/>
        <end position="112"/>
    </location>
</feature>
<organism evidence="4">
    <name type="scientific">Rhizophagus irregularis</name>
    <dbReference type="NCBI Taxonomy" id="588596"/>
    <lineage>
        <taxon>Eukaryota</taxon>
        <taxon>Fungi</taxon>
        <taxon>Fungi incertae sedis</taxon>
        <taxon>Mucoromycota</taxon>
        <taxon>Glomeromycotina</taxon>
        <taxon>Glomeromycetes</taxon>
        <taxon>Glomerales</taxon>
        <taxon>Glomeraceae</taxon>
        <taxon>Rhizophagus</taxon>
    </lineage>
</organism>
<dbReference type="EMBL" id="KT212110">
    <property type="protein sequence ID" value="ANQ32956.1"/>
    <property type="molecule type" value="Genomic_DNA"/>
</dbReference>
<name>A0A1B1EVX2_9GLOM</name>
<dbReference type="SUPFAM" id="SSF47095">
    <property type="entry name" value="HMG-box"/>
    <property type="match status" value="1"/>
</dbReference>
<keyword evidence="1" id="KW-0539">Nucleus</keyword>
<dbReference type="InterPro" id="IPR009071">
    <property type="entry name" value="HMG_box_dom"/>
</dbReference>
<dbReference type="Pfam" id="PF00505">
    <property type="entry name" value="HMG_box"/>
    <property type="match status" value="1"/>
</dbReference>
<dbReference type="GO" id="GO:0005634">
    <property type="term" value="C:nucleus"/>
    <property type="evidence" value="ECO:0007669"/>
    <property type="project" value="UniProtKB-UniRule"/>
</dbReference>
<evidence type="ECO:0000313" key="4">
    <source>
        <dbReference type="EMBL" id="ANQ32956.1"/>
    </source>
</evidence>
<dbReference type="VEuPathDB" id="FungiDB:RhiirA1_435547"/>
<evidence type="ECO:0000256" key="1">
    <source>
        <dbReference type="PROSITE-ProRule" id="PRU00267"/>
    </source>
</evidence>
<dbReference type="AlphaFoldDB" id="A0A1B1EVX2"/>
<reference evidence="4" key="1">
    <citation type="submission" date="2015-06" db="EMBL/GenBank/DDBJ databases">
        <title>Evolution and Diversity of Sexually-Related Genes in an Arbuscular Mycorrhizal Fungi.</title>
        <authorList>
            <person name="Charron P."/>
            <person name="Marton T."/>
            <person name="Corradi N."/>
        </authorList>
    </citation>
    <scope>NUCLEOTIDE SEQUENCE</scope>
    <source>
        <strain evidence="4">C2</strain>
    </source>
</reference>
<sequence>MSNRNQDNFLPLVDIKHIYNPRFHLVDLISTRRRPFASSTRTNIPRPPNSFFLMKNCLLLELKHSGHRITMPNLCKMAREIWKEIPQDAKNMYDALAIQAQILHQRVYPNYRFEPKKKTRFKQFVPPSNNGMSAFSSVPSAPITTSSPSLSSTSSSSSSPTPTTPQLSEEVYLPVLPSNANDFSGSYNLHNDNYGIIINDNLYYNNINYNDINYNGNINYHDYYLYH</sequence>
<feature type="domain" description="HMG box" evidence="3">
    <location>
        <begin position="44"/>
        <end position="112"/>
    </location>
</feature>
<proteinExistence type="predicted"/>
<dbReference type="GO" id="GO:0003677">
    <property type="term" value="F:DNA binding"/>
    <property type="evidence" value="ECO:0007669"/>
    <property type="project" value="UniProtKB-UniRule"/>
</dbReference>
<feature type="compositionally biased region" description="Low complexity" evidence="2">
    <location>
        <begin position="146"/>
        <end position="165"/>
    </location>
</feature>
<accession>A0A1B1EVX2</accession>
<keyword evidence="1" id="KW-0238">DNA-binding</keyword>